<organism evidence="14 15">
    <name type="scientific">Vitreoscilla filiformis</name>
    <dbReference type="NCBI Taxonomy" id="63"/>
    <lineage>
        <taxon>Bacteria</taxon>
        <taxon>Pseudomonadati</taxon>
        <taxon>Pseudomonadota</taxon>
        <taxon>Betaproteobacteria</taxon>
        <taxon>Neisseriales</taxon>
        <taxon>Neisseriaceae</taxon>
        <taxon>Vitreoscilla</taxon>
    </lineage>
</organism>
<keyword evidence="6" id="KW-0479">Metal-binding</keyword>
<evidence type="ECO:0000313" key="15">
    <source>
        <dbReference type="Proteomes" id="UP000199729"/>
    </source>
</evidence>
<comment type="subunit">
    <text evidence="4">Homodimer.</text>
</comment>
<feature type="signal peptide" evidence="12">
    <location>
        <begin position="1"/>
        <end position="28"/>
    </location>
</feature>
<evidence type="ECO:0000256" key="8">
    <source>
        <dbReference type="ARBA" id="ARBA00022977"/>
    </source>
</evidence>
<dbReference type="Gene3D" id="3.40.190.10">
    <property type="entry name" value="Periplasmic binding protein-like II"/>
    <property type="match status" value="2"/>
</dbReference>
<evidence type="ECO:0000256" key="12">
    <source>
        <dbReference type="SAM" id="SignalP"/>
    </source>
</evidence>
<evidence type="ECO:0000256" key="3">
    <source>
        <dbReference type="ARBA" id="ARBA00009406"/>
    </source>
</evidence>
<evidence type="ECO:0000256" key="4">
    <source>
        <dbReference type="ARBA" id="ARBA00011738"/>
    </source>
</evidence>
<comment type="catalytic activity">
    <reaction evidence="11">
        <text>N(6)-(pyridoxal phosphate)-L-lysyl-[4-amino-5-hydroxymethyl-2-methylpyrimidine phosphate synthase] + L-histidyl-[4-amino-5-hydroxymethyl-2-methylpyrimidine phosphate synthase] + 2 Fe(3+) + 4 H2O = L-lysyl-[4-amino-5-hydroxymethyl-2-methylpyrimidine phosphate synthase] + (2S)-2-amino-5-hydroxy-4-oxopentanoyl-[4-amino-5-hydroxymethyl-2-methylpyrimidine phosphate synthase] + 4-amino-2-methyl-5-(phosphooxymethyl)pyrimidine + 3-oxopropanoate + 2 Fe(2+) + 2 H(+)</text>
        <dbReference type="Rhea" id="RHEA:65756"/>
        <dbReference type="Rhea" id="RHEA-COMP:16892"/>
        <dbReference type="Rhea" id="RHEA-COMP:16893"/>
        <dbReference type="Rhea" id="RHEA-COMP:16894"/>
        <dbReference type="Rhea" id="RHEA-COMP:16895"/>
        <dbReference type="ChEBI" id="CHEBI:15377"/>
        <dbReference type="ChEBI" id="CHEBI:15378"/>
        <dbReference type="ChEBI" id="CHEBI:29033"/>
        <dbReference type="ChEBI" id="CHEBI:29034"/>
        <dbReference type="ChEBI" id="CHEBI:29969"/>
        <dbReference type="ChEBI" id="CHEBI:29979"/>
        <dbReference type="ChEBI" id="CHEBI:33190"/>
        <dbReference type="ChEBI" id="CHEBI:58354"/>
        <dbReference type="ChEBI" id="CHEBI:143915"/>
        <dbReference type="ChEBI" id="CHEBI:157692"/>
    </reaction>
    <physiologicalReaction direction="left-to-right" evidence="11">
        <dbReference type="Rhea" id="RHEA:65757"/>
    </physiologicalReaction>
</comment>
<dbReference type="InterPro" id="IPR006311">
    <property type="entry name" value="TAT_signal"/>
</dbReference>
<evidence type="ECO:0000256" key="1">
    <source>
        <dbReference type="ARBA" id="ARBA00003469"/>
    </source>
</evidence>
<sequence length="348" mass="37024">MSLMHCTRRTLLNAVAAAAVCVSLPAMAQETAVKFQLDWRFEGPSALFLVPVAKGYFKAEKLNVAVDAGNGSGNAVNRVASGAYDMGFADLAALMEFHANNPTAPNKPVAVMMVYNNTPAAVLTLKKSGIKTPADLAGKKLGAPSFDAGRRAFPIFQKANNVSKVEWVSMDPPLRETMLMKGDVDAITGFTFTSLLNLEARGAKTDEVVVMPYPAFGVKLYGNAIIVGQAFLKNNPDAVKAFLRAFTKGAKDVIADPKAAIAVVKERDGIINATLEERRLRLAIDTAIATPDARAEGFGAVSAPRLALMGSQVADAYTTKSRIDVSTIWDGSYLPSVAERNVLGVAKK</sequence>
<evidence type="ECO:0000256" key="9">
    <source>
        <dbReference type="ARBA" id="ARBA00023004"/>
    </source>
</evidence>
<evidence type="ECO:0000259" key="13">
    <source>
        <dbReference type="Pfam" id="PF09084"/>
    </source>
</evidence>
<keyword evidence="8" id="KW-0784">Thiamine biosynthesis</keyword>
<dbReference type="InterPro" id="IPR015168">
    <property type="entry name" value="SsuA/THI5"/>
</dbReference>
<dbReference type="GO" id="GO:0009228">
    <property type="term" value="P:thiamine biosynthetic process"/>
    <property type="evidence" value="ECO:0007669"/>
    <property type="project" value="UniProtKB-KW"/>
</dbReference>
<evidence type="ECO:0000256" key="6">
    <source>
        <dbReference type="ARBA" id="ARBA00022723"/>
    </source>
</evidence>
<comment type="function">
    <text evidence="1">Responsible for the formation of the pyrimidine heterocycle in the thiamine biosynthesis pathway. Catalyzes the formation of hydroxymethylpyrimidine phosphate (HMP-P) from histidine and pyridoxal phosphate (PLP). The protein uses PLP and the active site histidine to form HMP-P, generating an inactive enzyme. The enzyme can only undergo a single turnover, which suggests it is a suicide enzyme.</text>
</comment>
<reference evidence="14 15" key="1">
    <citation type="submission" date="2017-07" db="EMBL/GenBank/DDBJ databases">
        <title>Complete Genome Sequence of the cosmetic ferment Vitreoscilla filiformis (ATCC15551).</title>
        <authorList>
            <person name="Contreras S."/>
            <person name="Sagory-Zalkind P."/>
            <person name="Blanquart H."/>
            <person name="Iltis A."/>
            <person name="Morand S.C."/>
        </authorList>
    </citation>
    <scope>NUCLEOTIDE SEQUENCE [LARGE SCALE GENOMIC DNA]</scope>
    <source>
        <strain evidence="14 15">ATCC 15551</strain>
    </source>
</reference>
<dbReference type="RefSeq" id="WP_198301407.1">
    <property type="nucleotide sequence ID" value="NZ_CP022423.1"/>
</dbReference>
<dbReference type="InterPro" id="IPR027939">
    <property type="entry name" value="NMT1/THI5"/>
</dbReference>
<evidence type="ECO:0000256" key="11">
    <source>
        <dbReference type="ARBA" id="ARBA00048179"/>
    </source>
</evidence>
<dbReference type="PROSITE" id="PS51318">
    <property type="entry name" value="TAT"/>
    <property type="match status" value="1"/>
</dbReference>
<dbReference type="GO" id="GO:0016740">
    <property type="term" value="F:transferase activity"/>
    <property type="evidence" value="ECO:0007669"/>
    <property type="project" value="UniProtKB-KW"/>
</dbReference>
<gene>
    <name evidence="14" type="ORF">VITFI_CDS1992</name>
</gene>
<dbReference type="Pfam" id="PF09084">
    <property type="entry name" value="NMT1"/>
    <property type="match status" value="1"/>
</dbReference>
<keyword evidence="5" id="KW-0808">Transferase</keyword>
<name>A0A221KG42_VITFI</name>
<dbReference type="PANTHER" id="PTHR31528">
    <property type="entry name" value="4-AMINO-5-HYDROXYMETHYL-2-METHYLPYRIMIDINE PHOSPHATE SYNTHASE THI11-RELATED"/>
    <property type="match status" value="1"/>
</dbReference>
<feature type="chain" id="PRO_5012194672" description="Thiamine pyrimidine synthase" evidence="12">
    <location>
        <begin position="29"/>
        <end position="348"/>
    </location>
</feature>
<proteinExistence type="inferred from homology"/>
<protein>
    <recommendedName>
        <fullName evidence="10">Thiamine pyrimidine synthase</fullName>
    </recommendedName>
</protein>
<evidence type="ECO:0000256" key="5">
    <source>
        <dbReference type="ARBA" id="ARBA00022679"/>
    </source>
</evidence>
<comment type="similarity">
    <text evidence="3">Belongs to the NMT1/THI5 family.</text>
</comment>
<dbReference type="SUPFAM" id="SSF53850">
    <property type="entry name" value="Periplasmic binding protein-like II"/>
    <property type="match status" value="1"/>
</dbReference>
<comment type="pathway">
    <text evidence="2">Cofactor biosynthesis; thiamine diphosphate biosynthesis.</text>
</comment>
<dbReference type="AlphaFoldDB" id="A0A221KG42"/>
<evidence type="ECO:0000256" key="7">
    <source>
        <dbReference type="ARBA" id="ARBA00022898"/>
    </source>
</evidence>
<accession>A0A221KG42</accession>
<feature type="domain" description="SsuA/THI5-like" evidence="13">
    <location>
        <begin position="48"/>
        <end position="260"/>
    </location>
</feature>
<dbReference type="GO" id="GO:0046872">
    <property type="term" value="F:metal ion binding"/>
    <property type="evidence" value="ECO:0007669"/>
    <property type="project" value="UniProtKB-KW"/>
</dbReference>
<dbReference type="Proteomes" id="UP000199729">
    <property type="component" value="Chromosome"/>
</dbReference>
<dbReference type="EMBL" id="CP022423">
    <property type="protein sequence ID" value="ASM77770.1"/>
    <property type="molecule type" value="Genomic_DNA"/>
</dbReference>
<keyword evidence="12" id="KW-0732">Signal</keyword>
<evidence type="ECO:0000313" key="14">
    <source>
        <dbReference type="EMBL" id="ASM77770.1"/>
    </source>
</evidence>
<keyword evidence="7" id="KW-0663">Pyridoxal phosphate</keyword>
<evidence type="ECO:0000256" key="10">
    <source>
        <dbReference type="ARBA" id="ARBA00033171"/>
    </source>
</evidence>
<dbReference type="KEGG" id="vff:VITFI_CDS1992"/>
<keyword evidence="15" id="KW-1185">Reference proteome</keyword>
<dbReference type="PANTHER" id="PTHR31528:SF1">
    <property type="entry name" value="4-AMINO-5-HYDROXYMETHYL-2-METHYLPYRIMIDINE PHOSPHATE SYNTHASE THI11-RELATED"/>
    <property type="match status" value="1"/>
</dbReference>
<evidence type="ECO:0000256" key="2">
    <source>
        <dbReference type="ARBA" id="ARBA00004948"/>
    </source>
</evidence>
<keyword evidence="9" id="KW-0408">Iron</keyword>